<dbReference type="InterPro" id="IPR041451">
    <property type="entry name" value="RecD2_SH13"/>
</dbReference>
<dbReference type="GO" id="GO:0005524">
    <property type="term" value="F:ATP binding"/>
    <property type="evidence" value="ECO:0007669"/>
    <property type="project" value="UniProtKB-UniRule"/>
</dbReference>
<reference evidence="6 8" key="1">
    <citation type="journal article" date="2015" name="Int. J. Syst. Evol. Microbiol.">
        <title>Complete genome sequence of Salinicoccus halodurans H3B36, isolated from the Qaidam Basin in China.</title>
        <authorList>
            <person name="Jiang K."/>
            <person name="Xue Y."/>
            <person name="Ma Y."/>
        </authorList>
    </citation>
    <scope>NUCLEOTIDE SEQUENCE [LARGE SCALE GENOMIC DNA]</scope>
    <source>
        <strain evidence="6 8">H3B36</strain>
    </source>
</reference>
<evidence type="ECO:0000313" key="8">
    <source>
        <dbReference type="Proteomes" id="UP000034029"/>
    </source>
</evidence>
<feature type="domain" description="Helix-hairpin-helix DNA-binding motif class 1" evidence="4">
    <location>
        <begin position="130"/>
        <end position="149"/>
    </location>
</feature>
<dbReference type="GO" id="GO:0043139">
    <property type="term" value="F:5'-3' DNA helicase activity"/>
    <property type="evidence" value="ECO:0007669"/>
    <property type="project" value="UniProtKB-UniRule"/>
</dbReference>
<accession>A0A0F7HKB6</accession>
<keyword evidence="2 3" id="KW-0067">ATP-binding</keyword>
<dbReference type="InterPro" id="IPR006345">
    <property type="entry name" value="RecD2"/>
</dbReference>
<dbReference type="PANTHER" id="PTHR43788">
    <property type="entry name" value="DNA2/NAM7 HELICASE FAMILY MEMBER"/>
    <property type="match status" value="1"/>
</dbReference>
<dbReference type="RefSeq" id="WP_046790116.1">
    <property type="nucleotide sequence ID" value="NZ_CP011366.1"/>
</dbReference>
<feature type="domain" description="AAA+ ATPase" evidence="5">
    <location>
        <begin position="351"/>
        <end position="510"/>
    </location>
</feature>
<dbReference type="KEGG" id="shv:AAT16_06595"/>
<evidence type="ECO:0000313" key="9">
    <source>
        <dbReference type="Proteomes" id="UP000183090"/>
    </source>
</evidence>
<reference evidence="8" key="2">
    <citation type="submission" date="2015-04" db="EMBL/GenBank/DDBJ databases">
        <title>Complete genome sequence of Salinicoccus halodurans strain H3B36, isolated from the Qaidam basin of China.</title>
        <authorList>
            <person name="Ma Y."/>
            <person name="Jiang K."/>
            <person name="Xue Y."/>
        </authorList>
    </citation>
    <scope>NUCLEOTIDE SEQUENCE [LARGE SCALE GENOMIC DNA]</scope>
    <source>
        <strain evidence="8">H3B36</strain>
    </source>
</reference>
<feature type="binding site" evidence="3">
    <location>
        <begin position="362"/>
        <end position="366"/>
    </location>
    <ligand>
        <name>ATP</name>
        <dbReference type="ChEBI" id="CHEBI:30616"/>
    </ligand>
</feature>
<dbReference type="GO" id="GO:0006310">
    <property type="term" value="P:DNA recombination"/>
    <property type="evidence" value="ECO:0007669"/>
    <property type="project" value="InterPro"/>
</dbReference>
<dbReference type="SMART" id="SM00278">
    <property type="entry name" value="HhH1"/>
    <property type="match status" value="3"/>
</dbReference>
<dbReference type="InterPro" id="IPR003583">
    <property type="entry name" value="Hlx-hairpin-Hlx_DNA-bd_motif"/>
</dbReference>
<keyword evidence="8" id="KW-1185">Reference proteome</keyword>
<comment type="catalytic activity">
    <reaction evidence="3">
        <text>ATP + H2O = ADP + phosphate + H(+)</text>
        <dbReference type="Rhea" id="RHEA:13065"/>
        <dbReference type="ChEBI" id="CHEBI:15377"/>
        <dbReference type="ChEBI" id="CHEBI:15378"/>
        <dbReference type="ChEBI" id="CHEBI:30616"/>
        <dbReference type="ChEBI" id="CHEBI:43474"/>
        <dbReference type="ChEBI" id="CHEBI:456216"/>
        <dbReference type="EC" id="5.6.2.3"/>
    </reaction>
</comment>
<dbReference type="Pfam" id="PF13604">
    <property type="entry name" value="AAA_30"/>
    <property type="match status" value="1"/>
</dbReference>
<evidence type="ECO:0000256" key="3">
    <source>
        <dbReference type="HAMAP-Rule" id="MF_01488"/>
    </source>
</evidence>
<dbReference type="Gene3D" id="3.40.50.300">
    <property type="entry name" value="P-loop containing nucleotide triphosphate hydrolases"/>
    <property type="match status" value="2"/>
</dbReference>
<protein>
    <recommendedName>
        <fullName evidence="3">ATP-dependent RecD2 DNA helicase</fullName>
        <ecNumber evidence="3">5.6.2.3</ecNumber>
    </recommendedName>
    <alternativeName>
        <fullName evidence="3">DNA 5'-3' helicase subunit RecD2</fullName>
    </alternativeName>
</protein>
<feature type="domain" description="Helix-hairpin-helix DNA-binding motif class 1" evidence="4">
    <location>
        <begin position="194"/>
        <end position="213"/>
    </location>
</feature>
<keyword evidence="1 3" id="KW-0547">Nucleotide-binding</keyword>
<sequence length="789" mass="88758">MEQSTIYDDVYITGEVERVIFMSEQTRFAVLKVNISETNTHFNDEAIVTGYFHAVAEGDSYRFSGKITNHARYGEQFSADSFKKELPNTVRGVIQYLSGDTFPGIGEKTAKKIVESLGVNALEKISDDASVLKDVGGLSKSKIEMIHRTILENRQTEQSVIKLTELGFGPRMSAKILKTYQDETMHIIEKEPYRLVMDVEGVGFATADKIALSSGIALNDTGRLKAGIMYVMEAEVMGDGHTYIEMGQLIELTDGLLSKNGVRHFNDDEITEAVETLADNDQLIRYSGRIYIPSLFYSEYKSSEQIYRLMNDRTDISISEEKAGDMVTEVGEHFGIGYNIRQKEAIISALTKKISIITGGPGTGKTTIVKGIINAYHRLHKLKDYDEYEADEYPIRLIAPTGRASKRLSETAGIAASTIHRLIGWGLDTGKDEIIDAEIDAELIIIDEMSMVDTWLFYQFMRNVKPYTILVFVGDRDQLPSVGPGTVFKDLISSDVVPVTELDTIYRQGEGSSIIRLAHQIKTRERMNITEKFSDRLFIPARVNQIPELIEKVVDKAVGKGYDMRDIQVLAPIYRGNAGISKLNQILQTILNPEAEEKNETEFGDVIFREGDKVIQLVNRGEDNVFNGDSGIIESILFKDQDEAEKDTIMVDFDGIHIAYERKELTELSHAYCTSIHKAQGSEYPIVIMPVVKSYRHMLMKNIVYTGITRAKESLIICGDSEAFYDALEREGIERNTSLEEMIHALFGITEKKEEVQDLPDGEKILSEENMMKIPAMINMDEVSPYDFN</sequence>
<reference evidence="7 9" key="3">
    <citation type="submission" date="2016-10" db="EMBL/GenBank/DDBJ databases">
        <authorList>
            <person name="Varghese N."/>
            <person name="Submissions S."/>
        </authorList>
    </citation>
    <scope>NUCLEOTIDE SEQUENCE [LARGE SCALE GENOMIC DNA]</scope>
    <source>
        <strain evidence="7 9">CGMCC 1.6501</strain>
    </source>
</reference>
<dbReference type="EC" id="5.6.2.3" evidence="3"/>
<gene>
    <name evidence="3" type="primary">recD2</name>
    <name evidence="6" type="ORF">AAT16_06595</name>
    <name evidence="7" type="ORF">SAMN05216235_0561</name>
</gene>
<dbReference type="CDD" id="cd18809">
    <property type="entry name" value="SF1_C_RecD"/>
    <property type="match status" value="1"/>
</dbReference>
<dbReference type="Gene3D" id="1.10.10.2220">
    <property type="match status" value="1"/>
</dbReference>
<dbReference type="InterPro" id="IPR055446">
    <property type="entry name" value="RecD2_N_OB"/>
</dbReference>
<proteinExistence type="inferred from homology"/>
<dbReference type="Pfam" id="PF18335">
    <property type="entry name" value="SH3_13"/>
    <property type="match status" value="1"/>
</dbReference>
<dbReference type="Proteomes" id="UP000034029">
    <property type="component" value="Chromosome"/>
</dbReference>
<evidence type="ECO:0000259" key="5">
    <source>
        <dbReference type="SMART" id="SM00382"/>
    </source>
</evidence>
<dbReference type="PANTHER" id="PTHR43788:SF6">
    <property type="entry name" value="DNA HELICASE B"/>
    <property type="match status" value="1"/>
</dbReference>
<organism evidence="7 9">
    <name type="scientific">Salinicoccus halodurans</name>
    <dbReference type="NCBI Taxonomy" id="407035"/>
    <lineage>
        <taxon>Bacteria</taxon>
        <taxon>Bacillati</taxon>
        <taxon>Bacillota</taxon>
        <taxon>Bacilli</taxon>
        <taxon>Bacillales</taxon>
        <taxon>Staphylococcaceae</taxon>
        <taxon>Salinicoccus</taxon>
    </lineage>
</organism>
<dbReference type="Gene3D" id="2.30.30.940">
    <property type="match status" value="1"/>
</dbReference>
<keyword evidence="3 6" id="KW-0347">Helicase</keyword>
<dbReference type="GO" id="GO:0017116">
    <property type="term" value="F:single-stranded DNA helicase activity"/>
    <property type="evidence" value="ECO:0007669"/>
    <property type="project" value="TreeGrafter"/>
</dbReference>
<feature type="domain" description="Helix-hairpin-helix DNA-binding motif class 1" evidence="4">
    <location>
        <begin position="100"/>
        <end position="116"/>
    </location>
</feature>
<dbReference type="InterPro" id="IPR003593">
    <property type="entry name" value="AAA+_ATPase"/>
</dbReference>
<dbReference type="InterPro" id="IPR027785">
    <property type="entry name" value="UvrD-like_helicase_C"/>
</dbReference>
<dbReference type="GO" id="GO:0009338">
    <property type="term" value="C:exodeoxyribonuclease V complex"/>
    <property type="evidence" value="ECO:0007669"/>
    <property type="project" value="TreeGrafter"/>
</dbReference>
<evidence type="ECO:0000313" key="7">
    <source>
        <dbReference type="EMBL" id="SFK57962.1"/>
    </source>
</evidence>
<dbReference type="EMBL" id="CP011366">
    <property type="protein sequence ID" value="AKG73928.1"/>
    <property type="molecule type" value="Genomic_DNA"/>
</dbReference>
<dbReference type="SMART" id="SM00382">
    <property type="entry name" value="AAA"/>
    <property type="match status" value="1"/>
</dbReference>
<dbReference type="Pfam" id="PF14520">
    <property type="entry name" value="HHH_5"/>
    <property type="match status" value="1"/>
</dbReference>
<dbReference type="GO" id="GO:0003677">
    <property type="term" value="F:DNA binding"/>
    <property type="evidence" value="ECO:0007669"/>
    <property type="project" value="UniProtKB-UniRule"/>
</dbReference>
<dbReference type="InterPro" id="IPR027417">
    <property type="entry name" value="P-loop_NTPase"/>
</dbReference>
<dbReference type="InterPro" id="IPR050534">
    <property type="entry name" value="Coronavir_polyprotein_1ab"/>
</dbReference>
<evidence type="ECO:0000256" key="1">
    <source>
        <dbReference type="ARBA" id="ARBA00022741"/>
    </source>
</evidence>
<name>A0A0F7HKB6_9STAP</name>
<dbReference type="InterPro" id="IPR029493">
    <property type="entry name" value="RecD2-like_HHH"/>
</dbReference>
<dbReference type="GO" id="GO:0016787">
    <property type="term" value="F:hydrolase activity"/>
    <property type="evidence" value="ECO:0007669"/>
    <property type="project" value="UniProtKB-KW"/>
</dbReference>
<dbReference type="OrthoDB" id="9803432at2"/>
<keyword evidence="3" id="KW-0413">Isomerase</keyword>
<comment type="similarity">
    <text evidence="3">Belongs to the RecD family. RecD2 subfamily.</text>
</comment>
<dbReference type="CDD" id="cd17933">
    <property type="entry name" value="DEXSc_RecD-like"/>
    <property type="match status" value="1"/>
</dbReference>
<dbReference type="NCBIfam" id="TIGR01448">
    <property type="entry name" value="recD_rel"/>
    <property type="match status" value="1"/>
</dbReference>
<dbReference type="GO" id="GO:0006281">
    <property type="term" value="P:DNA repair"/>
    <property type="evidence" value="ECO:0007669"/>
    <property type="project" value="InterPro"/>
</dbReference>
<comment type="function">
    <text evidence="3">DNA-dependent ATPase and ATP-dependent 5'-3' DNA helicase. Has no activity on blunt DNA or DNA with 3'-overhangs, requires at least 10 bases of 5'-ssDNA for helicase activity.</text>
</comment>
<dbReference type="Proteomes" id="UP000183090">
    <property type="component" value="Unassembled WGS sequence"/>
</dbReference>
<evidence type="ECO:0000256" key="2">
    <source>
        <dbReference type="ARBA" id="ARBA00022840"/>
    </source>
</evidence>
<dbReference type="EMBL" id="FOTB01000001">
    <property type="protein sequence ID" value="SFK57962.1"/>
    <property type="molecule type" value="Genomic_DNA"/>
</dbReference>
<evidence type="ECO:0000259" key="4">
    <source>
        <dbReference type="SMART" id="SM00278"/>
    </source>
</evidence>
<keyword evidence="3" id="KW-0238">DNA-binding</keyword>
<evidence type="ECO:0000313" key="6">
    <source>
        <dbReference type="EMBL" id="AKG73928.1"/>
    </source>
</evidence>
<dbReference type="HAMAP" id="MF_01488">
    <property type="entry name" value="RecD2"/>
    <property type="match status" value="1"/>
</dbReference>
<keyword evidence="3" id="KW-0378">Hydrolase</keyword>
<dbReference type="SUPFAM" id="SSF52540">
    <property type="entry name" value="P-loop containing nucleoside triphosphate hydrolases"/>
    <property type="match status" value="1"/>
</dbReference>
<dbReference type="Pfam" id="PF13538">
    <property type="entry name" value="UvrD_C_2"/>
    <property type="match status" value="1"/>
</dbReference>
<dbReference type="Pfam" id="PF23139">
    <property type="entry name" value="OB_YrrC"/>
    <property type="match status" value="1"/>
</dbReference>
<dbReference type="AlphaFoldDB" id="A0A0F7HKB6"/>
<dbReference type="Pfam" id="PF14490">
    <property type="entry name" value="HHH_RecD2"/>
    <property type="match status" value="1"/>
</dbReference>